<feature type="compositionally biased region" description="Polar residues" evidence="1">
    <location>
        <begin position="108"/>
        <end position="121"/>
    </location>
</feature>
<accession>A0ABT1THZ3</accession>
<dbReference type="Proteomes" id="UP001524499">
    <property type="component" value="Unassembled WGS sequence"/>
</dbReference>
<dbReference type="RefSeq" id="WP_256602963.1">
    <property type="nucleotide sequence ID" value="NZ_JANIBJ010000024.1"/>
</dbReference>
<protein>
    <recommendedName>
        <fullName evidence="4">Tetratricopeptide repeat protein</fullName>
    </recommendedName>
</protein>
<feature type="compositionally biased region" description="Basic and acidic residues" evidence="1">
    <location>
        <begin position="9"/>
        <end position="19"/>
    </location>
</feature>
<feature type="compositionally biased region" description="Low complexity" evidence="1">
    <location>
        <begin position="68"/>
        <end position="87"/>
    </location>
</feature>
<evidence type="ECO:0008006" key="4">
    <source>
        <dbReference type="Google" id="ProtNLM"/>
    </source>
</evidence>
<dbReference type="InterPro" id="IPR011990">
    <property type="entry name" value="TPR-like_helical_dom_sf"/>
</dbReference>
<evidence type="ECO:0000256" key="1">
    <source>
        <dbReference type="SAM" id="MobiDB-lite"/>
    </source>
</evidence>
<dbReference type="EMBL" id="JANIBJ010000024">
    <property type="protein sequence ID" value="MCQ8105080.1"/>
    <property type="molecule type" value="Genomic_DNA"/>
</dbReference>
<dbReference type="Gene3D" id="1.25.40.10">
    <property type="entry name" value="Tetratricopeptide repeat domain"/>
    <property type="match status" value="1"/>
</dbReference>
<feature type="compositionally biased region" description="Polar residues" evidence="1">
    <location>
        <begin position="135"/>
        <end position="149"/>
    </location>
</feature>
<reference evidence="2 3" key="1">
    <citation type="submission" date="2022-07" db="EMBL/GenBank/DDBJ databases">
        <title>Methylomonas rivi sp. nov., Methylomonas rosea sp. nov., Methylomonas aureus sp. nov. and Methylomonas subterranea sp. nov., four novel methanotrophs isolated from a freshwater creek and the deep terrestrial subsurface.</title>
        <authorList>
            <person name="Abin C."/>
            <person name="Sankaranarayanan K."/>
            <person name="Garner C."/>
            <person name="Sindelar R."/>
            <person name="Kotary K."/>
            <person name="Garner R."/>
            <person name="Barclay S."/>
            <person name="Lawson P."/>
            <person name="Krumholz L."/>
        </authorList>
    </citation>
    <scope>NUCLEOTIDE SEQUENCE [LARGE SCALE GENOMIC DNA]</scope>
    <source>
        <strain evidence="2 3">SURF-2</strain>
    </source>
</reference>
<evidence type="ECO:0000313" key="2">
    <source>
        <dbReference type="EMBL" id="MCQ8105080.1"/>
    </source>
</evidence>
<organism evidence="2 3">
    <name type="scientific">Methylomonas subterranea</name>
    <dbReference type="NCBI Taxonomy" id="2952225"/>
    <lineage>
        <taxon>Bacteria</taxon>
        <taxon>Pseudomonadati</taxon>
        <taxon>Pseudomonadota</taxon>
        <taxon>Gammaproteobacteria</taxon>
        <taxon>Methylococcales</taxon>
        <taxon>Methylococcaceae</taxon>
        <taxon>Methylomonas</taxon>
    </lineage>
</organism>
<dbReference type="SUPFAM" id="SSF48452">
    <property type="entry name" value="TPR-like"/>
    <property type="match status" value="1"/>
</dbReference>
<keyword evidence="3" id="KW-1185">Reference proteome</keyword>
<evidence type="ECO:0000313" key="3">
    <source>
        <dbReference type="Proteomes" id="UP001524499"/>
    </source>
</evidence>
<feature type="region of interest" description="Disordered" evidence="1">
    <location>
        <begin position="68"/>
        <end position="176"/>
    </location>
</feature>
<sequence length="359" mass="39729">MSLINQMLRDLEQRKHADPAHSPSPQTLEVKPIRQARRSSYRPMLWAAVILSTGFIWWHWRPQAVPADEPAASTEPAPTRPATAAEPAPLPTAPQGETAVAEAGDAETTPTPAEPVSTSAVLASARPEPVAQQLPVPSTTQSPHATQANRAAKPRQTAAVPPVKPGRGQPEQPSRRAESLFRQAENSASNLMRMEYLREVLQLEPRHLAARQQLLSLLAREGDTPALEQFLRESLTLFPDQLIFITALAHFQVRQKDFAAAVNTLERIDHHNSHDTRYLGLLAAAYQQQQRCAQALPIYQKLSLLQAEKAENWLGLGICAEQQQQPGEAMRAYQQALSKNSLGPRVVDYIKQRLNALTR</sequence>
<name>A0ABT1THZ3_9GAMM</name>
<comment type="caution">
    <text evidence="2">The sequence shown here is derived from an EMBL/GenBank/DDBJ whole genome shotgun (WGS) entry which is preliminary data.</text>
</comment>
<proteinExistence type="predicted"/>
<dbReference type="Pfam" id="PF14559">
    <property type="entry name" value="TPR_19"/>
    <property type="match status" value="1"/>
</dbReference>
<feature type="region of interest" description="Disordered" evidence="1">
    <location>
        <begin position="9"/>
        <end position="31"/>
    </location>
</feature>
<gene>
    <name evidence="2" type="ORF">NP590_13270</name>
</gene>